<keyword evidence="2" id="KW-1185">Reference proteome</keyword>
<evidence type="ECO:0000313" key="2">
    <source>
        <dbReference type="Proteomes" id="UP000204584"/>
    </source>
</evidence>
<gene>
    <name evidence="1" type="ORF">psal_cds_9</name>
</gene>
<dbReference type="KEGG" id="vg:16605155"/>
<proteinExistence type="predicted"/>
<protein>
    <submittedName>
        <fullName evidence="1">Uncharacterized protein</fullName>
    </submittedName>
</protein>
<dbReference type="RefSeq" id="YP_008436430.1">
    <property type="nucleotide sequence ID" value="NC_022098.1"/>
</dbReference>
<dbReference type="EMBL" id="KC977571">
    <property type="protein sequence ID" value="AGO83368.1"/>
    <property type="molecule type" value="Genomic_DNA"/>
</dbReference>
<dbReference type="GeneID" id="16605155"/>
<evidence type="ECO:0000313" key="1">
    <source>
        <dbReference type="EMBL" id="AGO83368.1"/>
    </source>
</evidence>
<reference evidence="1 2" key="1">
    <citation type="journal article" date="2013" name="Science">
        <title>Pandoraviruses: amoeba viruses with genomes up to 2.5 Mb reaching that of parasitic eukaryotes.</title>
        <authorList>
            <person name="Philippe N."/>
            <person name="Legendre M."/>
            <person name="Doutre G."/>
            <person name="Coute Y."/>
            <person name="Poirot O."/>
            <person name="Lescot M."/>
            <person name="Arslan D."/>
            <person name="Seltzer V."/>
            <person name="Bertaux L."/>
            <person name="Bruley C."/>
            <person name="Garin J."/>
            <person name="Claverie J.M."/>
            <person name="Abergel C."/>
        </authorList>
    </citation>
    <scope>NUCLEOTIDE SEQUENCE [LARGE SCALE GENOMIC DNA]</scope>
</reference>
<dbReference type="Proteomes" id="UP000204584">
    <property type="component" value="Segment"/>
</dbReference>
<sequence length="638" mass="69291">MTTRLLTTPRGDTIDVTRLAPALSSRSTYFASLFGGAFVEATKIESGESLCINIPTLHDCDRRCWDEFLRLVAGVGGGDHLAVLYFWQALCYVDVDRCHVEALCAALLTEIRPLRVNREFGPIGSAIAAYSVLLLCDILAIDDGHPYAPLLPLPNDNPSLTDQCDVVGAWVGWPALQEAADAIQNERSRGRLPVPCGGPPSIYHTAVLVHGSVHRSGRNACCRQRFVDTGELPSVLIARTKSGAGPPPPEAPLVVGLDKFRRRLEKRYPVFGPFVASVVMSGRRVILAGGALTSCLDARAPNTPCGVADDVPASDIDMWIYGNDVGDRARTLAWLATEIFDRYRGRVEAVVDGAVVTFEEIAGVTAERLQVIVTSKASAVDVVDQFDQSHVHGYYDGDAIAISWHMLWTLASRRTEPIGARCTCRNVKRTRKANRKGFTVVCAHPSRRAGATCSLQSWRRDMGFAAVAVDGYGSRNETDNGHDGESTNNHLYNRDGECFRTYRARCAVGVLVLASIDDAVDATDGYVRLRWDREDAVVQGDICPSAQCCEGPKVCTPQTPATANAAGTLTLRRCEALVAEPQRDRRIAWIVQFGDGHMVAGGHRGERATKTAGGTSWTHLSARNQKDAQRFCCALGLV</sequence>
<accession>S4VST5</accession>
<name>S4VST5_9VIRU</name>
<organism evidence="1 2">
    <name type="scientific">Pandoravirus salinus</name>
    <dbReference type="NCBI Taxonomy" id="1349410"/>
    <lineage>
        <taxon>Viruses</taxon>
        <taxon>Pandoravirus</taxon>
    </lineage>
</organism>